<evidence type="ECO:0000313" key="1">
    <source>
        <dbReference type="EMBL" id="DAF50686.1"/>
    </source>
</evidence>
<proteinExistence type="predicted"/>
<protein>
    <submittedName>
        <fullName evidence="1">Uncharacterized protein</fullName>
    </submittedName>
</protein>
<dbReference type="EMBL" id="BK032600">
    <property type="protein sequence ID" value="DAF50686.1"/>
    <property type="molecule type" value="Genomic_DNA"/>
</dbReference>
<reference evidence="1" key="1">
    <citation type="journal article" date="2021" name="Proc. Natl. Acad. Sci. U.S.A.">
        <title>A Catalog of Tens of Thousands of Viruses from Human Metagenomes Reveals Hidden Associations with Chronic Diseases.</title>
        <authorList>
            <person name="Tisza M.J."/>
            <person name="Buck C.B."/>
        </authorList>
    </citation>
    <scope>NUCLEOTIDE SEQUENCE</scope>
    <source>
        <strain evidence="1">Ct04y17</strain>
    </source>
</reference>
<name>A0A8S5SI97_9CAUD</name>
<accession>A0A8S5SI97</accession>
<organism evidence="1">
    <name type="scientific">Myoviridae sp. ct04y17</name>
    <dbReference type="NCBI Taxonomy" id="2827652"/>
    <lineage>
        <taxon>Viruses</taxon>
        <taxon>Duplodnaviria</taxon>
        <taxon>Heunggongvirae</taxon>
        <taxon>Uroviricota</taxon>
        <taxon>Caudoviricetes</taxon>
    </lineage>
</organism>
<sequence length="79" mass="8922">MMSEEEIRNIIKVQLQHLSKEQLIDVLTDICMVIPAFRMSHALSSLQCTNIKDAIGGVQQVNAIFSPLQRIAEKEVNNE</sequence>